<dbReference type="PROSITE" id="PS51257">
    <property type="entry name" value="PROKAR_LIPOPROTEIN"/>
    <property type="match status" value="1"/>
</dbReference>
<dbReference type="GO" id="GO:0071281">
    <property type="term" value="P:cellular response to iron ion"/>
    <property type="evidence" value="ECO:0007669"/>
    <property type="project" value="TreeGrafter"/>
</dbReference>
<feature type="compositionally biased region" description="Low complexity" evidence="3">
    <location>
        <begin position="29"/>
        <end position="44"/>
    </location>
</feature>
<evidence type="ECO:0000256" key="4">
    <source>
        <dbReference type="SAM" id="SignalP"/>
    </source>
</evidence>
<feature type="signal peptide" evidence="4">
    <location>
        <begin position="1"/>
        <end position="21"/>
    </location>
</feature>
<keyword evidence="2 4" id="KW-0732">Signal</keyword>
<comment type="caution">
    <text evidence="6">The sequence shown here is derived from an EMBL/GenBank/DDBJ whole genome shotgun (WGS) entry which is preliminary data.</text>
</comment>
<protein>
    <submittedName>
        <fullName evidence="6">Ferrichrome ABC transporter substrate-binding protein</fullName>
    </submittedName>
</protein>
<proteinExistence type="inferred from homology"/>
<evidence type="ECO:0000256" key="2">
    <source>
        <dbReference type="ARBA" id="ARBA00022729"/>
    </source>
</evidence>
<evidence type="ECO:0000256" key="3">
    <source>
        <dbReference type="SAM" id="MobiDB-lite"/>
    </source>
</evidence>
<gene>
    <name evidence="6" type="ORF">DQX05_06795</name>
</gene>
<dbReference type="OrthoDB" id="66025at2"/>
<evidence type="ECO:0000259" key="5">
    <source>
        <dbReference type="PROSITE" id="PS50983"/>
    </source>
</evidence>
<dbReference type="SUPFAM" id="SSF53807">
    <property type="entry name" value="Helical backbone' metal receptor"/>
    <property type="match status" value="1"/>
</dbReference>
<dbReference type="Pfam" id="PF01497">
    <property type="entry name" value="Peripla_BP_2"/>
    <property type="match status" value="1"/>
</dbReference>
<dbReference type="RefSeq" id="WP_119792098.1">
    <property type="nucleotide sequence ID" value="NZ_QYZD01000004.1"/>
</dbReference>
<dbReference type="PANTHER" id="PTHR30535">
    <property type="entry name" value="VITAMIN B12-BINDING PROTEIN"/>
    <property type="match status" value="1"/>
</dbReference>
<dbReference type="PANTHER" id="PTHR30535:SF36">
    <property type="entry name" value="HIGH-AFFINITY HEME UPTAKE SYSTEM PROTEIN ISDE"/>
    <property type="match status" value="1"/>
</dbReference>
<name>A0A3A3GPW5_PANTH</name>
<dbReference type="InterPro" id="IPR002491">
    <property type="entry name" value="ABC_transptr_periplasmic_BD"/>
</dbReference>
<feature type="chain" id="PRO_5039694813" evidence="4">
    <location>
        <begin position="22"/>
        <end position="347"/>
    </location>
</feature>
<dbReference type="EMBL" id="QYZD01000004">
    <property type="protein sequence ID" value="RJG25169.1"/>
    <property type="molecule type" value="Genomic_DNA"/>
</dbReference>
<accession>A0A3A3GPW5</accession>
<dbReference type="PROSITE" id="PS50983">
    <property type="entry name" value="FE_B12_PBP"/>
    <property type="match status" value="1"/>
</dbReference>
<reference evidence="6 7" key="1">
    <citation type="submission" date="2018-09" db="EMBL/GenBank/DDBJ databases">
        <title>Paenibacillus SK2017-BO5.</title>
        <authorList>
            <person name="Piskunova J.V."/>
            <person name="Dubiley S.A."/>
            <person name="Severinov K.V."/>
        </authorList>
    </citation>
    <scope>NUCLEOTIDE SEQUENCE [LARGE SCALE GENOMIC DNA]</scope>
    <source>
        <strain evidence="6 7">BO5</strain>
    </source>
</reference>
<organism evidence="6 7">
    <name type="scientific">Paenibacillus thiaminolyticus</name>
    <name type="common">Bacillus thiaminolyticus</name>
    <dbReference type="NCBI Taxonomy" id="49283"/>
    <lineage>
        <taxon>Bacteria</taxon>
        <taxon>Bacillati</taxon>
        <taxon>Bacillota</taxon>
        <taxon>Bacilli</taxon>
        <taxon>Bacillales</taxon>
        <taxon>Paenibacillaceae</taxon>
        <taxon>Paenibacillus</taxon>
    </lineage>
</organism>
<dbReference type="Gene3D" id="3.40.50.1980">
    <property type="entry name" value="Nitrogenase molybdenum iron protein domain"/>
    <property type="match status" value="2"/>
</dbReference>
<evidence type="ECO:0000313" key="7">
    <source>
        <dbReference type="Proteomes" id="UP000266177"/>
    </source>
</evidence>
<dbReference type="InterPro" id="IPR054828">
    <property type="entry name" value="Vit_B12_bind_prot"/>
</dbReference>
<dbReference type="AlphaFoldDB" id="A0A3A3GPW5"/>
<sequence length="347" mass="37010">MIHRRGKAAVIILLLMLVVAACGKAGSEQAGSAAPNQAAAEESNGLSGDAAQTAEGAKDNSSEAGSEQTANEEDEAMAELLKQFGEQTPARIVTLSVSITEILHELGIEPVGLPTTNSKLPESLAEVPRIGSSHQPDLEQIAKLQPDVVLGPASIKDSMEKKLGPASLPSAYLPVDSLEQLKLSTKTLGRLLGRDDQANAFLQDIERQEREAIESVKGKPGPKVMFLFGSAEALMLMNDNTFAGSLARNLGAVNVVSEELKLTEAYVPFNMESIVAANPDVILLVAHGDPDAVAKKFEEDVKKNGAWEKLNAFQNGKMATLDFELFGIASIVKTPDAYKEMARTLYD</sequence>
<feature type="domain" description="Fe/B12 periplasmic-binding" evidence="5">
    <location>
        <begin position="91"/>
        <end position="347"/>
    </location>
</feature>
<dbReference type="InterPro" id="IPR050902">
    <property type="entry name" value="ABC_Transporter_SBP"/>
</dbReference>
<comment type="similarity">
    <text evidence="1">Belongs to the bacterial solute-binding protein 8 family.</text>
</comment>
<evidence type="ECO:0000313" key="6">
    <source>
        <dbReference type="EMBL" id="RJG25169.1"/>
    </source>
</evidence>
<dbReference type="Proteomes" id="UP000266177">
    <property type="component" value="Unassembled WGS sequence"/>
</dbReference>
<evidence type="ECO:0000256" key="1">
    <source>
        <dbReference type="ARBA" id="ARBA00008814"/>
    </source>
</evidence>
<dbReference type="NCBIfam" id="NF038402">
    <property type="entry name" value="TroA_like"/>
    <property type="match status" value="1"/>
</dbReference>
<feature type="region of interest" description="Disordered" evidence="3">
    <location>
        <begin position="28"/>
        <end position="74"/>
    </location>
</feature>